<feature type="domain" description="D-isomer specific 2-hydroxyacid dehydrogenase NAD-binding" evidence="6">
    <location>
        <begin position="109"/>
        <end position="280"/>
    </location>
</feature>
<dbReference type="Proteomes" id="UP000542125">
    <property type="component" value="Unassembled WGS sequence"/>
</dbReference>
<dbReference type="GO" id="GO:0051287">
    <property type="term" value="F:NAD binding"/>
    <property type="evidence" value="ECO:0007669"/>
    <property type="project" value="InterPro"/>
</dbReference>
<dbReference type="SUPFAM" id="SSF51735">
    <property type="entry name" value="NAD(P)-binding Rossmann-fold domains"/>
    <property type="match status" value="1"/>
</dbReference>
<name>A0A7Y9LL82_9BURK</name>
<dbReference type="InterPro" id="IPR006139">
    <property type="entry name" value="D-isomer_2_OHA_DH_cat_dom"/>
</dbReference>
<dbReference type="SUPFAM" id="SSF52283">
    <property type="entry name" value="Formate/glycerate dehydrogenase catalytic domain-like"/>
    <property type="match status" value="1"/>
</dbReference>
<dbReference type="CDD" id="cd12156">
    <property type="entry name" value="HPPR"/>
    <property type="match status" value="1"/>
</dbReference>
<dbReference type="RefSeq" id="WP_179587465.1">
    <property type="nucleotide sequence ID" value="NZ_JACBYR010000001.1"/>
</dbReference>
<evidence type="ECO:0000256" key="2">
    <source>
        <dbReference type="ARBA" id="ARBA00023002"/>
    </source>
</evidence>
<dbReference type="PANTHER" id="PTHR10996">
    <property type="entry name" value="2-HYDROXYACID DEHYDROGENASE-RELATED"/>
    <property type="match status" value="1"/>
</dbReference>
<keyword evidence="8" id="KW-1185">Reference proteome</keyword>
<dbReference type="InterPro" id="IPR006140">
    <property type="entry name" value="D-isomer_DH_NAD-bd"/>
</dbReference>
<evidence type="ECO:0000256" key="4">
    <source>
        <dbReference type="RuleBase" id="RU003719"/>
    </source>
</evidence>
<dbReference type="Gene3D" id="3.40.50.720">
    <property type="entry name" value="NAD(P)-binding Rossmann-like Domain"/>
    <property type="match status" value="2"/>
</dbReference>
<dbReference type="Pfam" id="PF02826">
    <property type="entry name" value="2-Hacid_dh_C"/>
    <property type="match status" value="1"/>
</dbReference>
<dbReference type="InterPro" id="IPR036291">
    <property type="entry name" value="NAD(P)-bd_dom_sf"/>
</dbReference>
<dbReference type="PANTHER" id="PTHR10996:SF178">
    <property type="entry name" value="2-HYDROXYACID DEHYDROGENASE YGL185C-RELATED"/>
    <property type="match status" value="1"/>
</dbReference>
<evidence type="ECO:0000256" key="3">
    <source>
        <dbReference type="ARBA" id="ARBA00023027"/>
    </source>
</evidence>
<feature type="domain" description="D-isomer specific 2-hydroxyacid dehydrogenase catalytic" evidence="5">
    <location>
        <begin position="7"/>
        <end position="310"/>
    </location>
</feature>
<reference evidence="7 8" key="1">
    <citation type="submission" date="2020-07" db="EMBL/GenBank/DDBJ databases">
        <title>Genomic Encyclopedia of Type Strains, Phase IV (KMG-V): Genome sequencing to study the core and pangenomes of soil and plant-associated prokaryotes.</title>
        <authorList>
            <person name="Whitman W."/>
        </authorList>
    </citation>
    <scope>NUCLEOTIDE SEQUENCE [LARGE SCALE GENOMIC DNA]</scope>
    <source>
        <strain evidence="7 8">SAS40</strain>
    </source>
</reference>
<proteinExistence type="inferred from homology"/>
<dbReference type="GO" id="GO:0030267">
    <property type="term" value="F:glyoxylate reductase (NADPH) activity"/>
    <property type="evidence" value="ECO:0007669"/>
    <property type="project" value="TreeGrafter"/>
</dbReference>
<dbReference type="GO" id="GO:0016618">
    <property type="term" value="F:hydroxypyruvate reductase [NAD(P)H] activity"/>
    <property type="evidence" value="ECO:0007669"/>
    <property type="project" value="TreeGrafter"/>
</dbReference>
<dbReference type="GO" id="GO:0005829">
    <property type="term" value="C:cytosol"/>
    <property type="evidence" value="ECO:0007669"/>
    <property type="project" value="TreeGrafter"/>
</dbReference>
<dbReference type="AlphaFoldDB" id="A0A7Y9LL82"/>
<keyword evidence="2 4" id="KW-0560">Oxidoreductase</keyword>
<dbReference type="Pfam" id="PF00389">
    <property type="entry name" value="2-Hacid_dh"/>
    <property type="match status" value="1"/>
</dbReference>
<evidence type="ECO:0000259" key="6">
    <source>
        <dbReference type="Pfam" id="PF02826"/>
    </source>
</evidence>
<gene>
    <name evidence="7" type="ORF">FHW18_002955</name>
</gene>
<keyword evidence="3" id="KW-0520">NAD</keyword>
<dbReference type="EMBL" id="JACBYR010000001">
    <property type="protein sequence ID" value="NYE83684.1"/>
    <property type="molecule type" value="Genomic_DNA"/>
</dbReference>
<sequence length="311" mass="32789">MPRRRCLVLHRFSATHLAEIEAKLDVIYVPDTSQQAEAIATHGNDIDIVLTIGARGLTADEMDAMPRLAFICALGAGYERLDVDAARARGIALANGAGANDACVADHAMGLLLAVTRQIPRLDQRVREGGWREGLPPPASIYGKRLGIIGLGTIGRQIARRAAGFDLAIGYHNRRQLPDVDHTYFDSATALAQWADMLIVATPGGADTRHIVNADVLQALGPRGYLVNIARGSVVDTAAMAQALRDGAIAGAGLDVYESEPDAPADLIGLHNVVLTPHVAGASPEAIAATVASFLDNAERQAAGQPLRTPI</sequence>
<organism evidence="7 8">
    <name type="scientific">Pigmentiphaga litoralis</name>
    <dbReference type="NCBI Taxonomy" id="516702"/>
    <lineage>
        <taxon>Bacteria</taxon>
        <taxon>Pseudomonadati</taxon>
        <taxon>Pseudomonadota</taxon>
        <taxon>Betaproteobacteria</taxon>
        <taxon>Burkholderiales</taxon>
        <taxon>Alcaligenaceae</taxon>
        <taxon>Pigmentiphaga</taxon>
    </lineage>
</organism>
<dbReference type="FunFam" id="3.40.50.720:FF:000213">
    <property type="entry name" value="Putative 2-hydroxyacid dehydrogenase"/>
    <property type="match status" value="1"/>
</dbReference>
<accession>A0A7Y9LL82</accession>
<evidence type="ECO:0000313" key="7">
    <source>
        <dbReference type="EMBL" id="NYE83684.1"/>
    </source>
</evidence>
<evidence type="ECO:0000259" key="5">
    <source>
        <dbReference type="Pfam" id="PF00389"/>
    </source>
</evidence>
<evidence type="ECO:0000313" key="8">
    <source>
        <dbReference type="Proteomes" id="UP000542125"/>
    </source>
</evidence>
<evidence type="ECO:0000256" key="1">
    <source>
        <dbReference type="ARBA" id="ARBA00022857"/>
    </source>
</evidence>
<comment type="caution">
    <text evidence="7">The sequence shown here is derived from an EMBL/GenBank/DDBJ whole genome shotgun (WGS) entry which is preliminary data.</text>
</comment>
<protein>
    <submittedName>
        <fullName evidence="7">Lactate dehydrogenase-like 2-hydroxyacid dehydrogenase</fullName>
    </submittedName>
</protein>
<dbReference type="InterPro" id="IPR050223">
    <property type="entry name" value="D-isomer_2-hydroxyacid_DH"/>
</dbReference>
<comment type="similarity">
    <text evidence="4">Belongs to the D-isomer specific 2-hydroxyacid dehydrogenase family.</text>
</comment>
<keyword evidence="1" id="KW-0521">NADP</keyword>